<organism evidence="2 3">
    <name type="scientific">Methanosarcina mazei SarPi</name>
    <dbReference type="NCBI Taxonomy" id="1434115"/>
    <lineage>
        <taxon>Archaea</taxon>
        <taxon>Methanobacteriati</taxon>
        <taxon>Methanobacteriota</taxon>
        <taxon>Stenosarchaea group</taxon>
        <taxon>Methanomicrobia</taxon>
        <taxon>Methanosarcinales</taxon>
        <taxon>Methanosarcinaceae</taxon>
        <taxon>Methanosarcina</taxon>
    </lineage>
</organism>
<evidence type="ECO:0000313" key="3">
    <source>
        <dbReference type="Proteomes" id="UP000033116"/>
    </source>
</evidence>
<dbReference type="Proteomes" id="UP000033116">
    <property type="component" value="Chromosome"/>
</dbReference>
<accession>A0A0E3LT86</accession>
<name>A0A0E3LT86_METMZ</name>
<proteinExistence type="inferred from homology"/>
<sequence length="191" mass="22091">MSKINGKIAVFTVFLVLVVVYGYMQAPTNREVKIDSFLIQFENGTTEPEVKAILENYNMTLNYSIDCNSDNGGYKYYIKVDKDDMPDVVKDGLKKDKNWTDSGSPSFTKGDYVIYPVTEQAIHDKNFLEILKRHNIQVKTFVWCLVSYRDNSTRYDVLGKNCITEKDANRITNELEMNENVLIVMPEYICY</sequence>
<gene>
    <name evidence="2" type="ORF">MSMAP_3101</name>
</gene>
<protein>
    <submittedName>
        <fullName evidence="2">Uncharacterized protein</fullName>
    </submittedName>
</protein>
<reference evidence="2 3" key="1">
    <citation type="submission" date="2014-07" db="EMBL/GenBank/DDBJ databases">
        <title>Methanogenic archaea and the global carbon cycle.</title>
        <authorList>
            <person name="Henriksen J.R."/>
            <person name="Luke J."/>
            <person name="Reinhart S."/>
            <person name="Benedict M.N."/>
            <person name="Youngblut N.D."/>
            <person name="Metcalf M.E."/>
            <person name="Whitaker R.J."/>
            <person name="Metcalf W.W."/>
        </authorList>
    </citation>
    <scope>NUCLEOTIDE SEQUENCE [LARGE SCALE GENOMIC DNA]</scope>
    <source>
        <strain evidence="2 3">SarPi</strain>
    </source>
</reference>
<dbReference type="AlphaFoldDB" id="A0A0E3LT86"/>
<dbReference type="GeneID" id="24852990"/>
<dbReference type="EMBL" id="CP009511">
    <property type="protein sequence ID" value="AKB63086.1"/>
    <property type="molecule type" value="Genomic_DNA"/>
</dbReference>
<dbReference type="Pfam" id="PF05727">
    <property type="entry name" value="UPF0228"/>
    <property type="match status" value="1"/>
</dbReference>
<dbReference type="InterPro" id="IPR008887">
    <property type="entry name" value="UPF0228"/>
</dbReference>
<evidence type="ECO:0000256" key="1">
    <source>
        <dbReference type="ARBA" id="ARBA00009746"/>
    </source>
</evidence>
<comment type="similarity">
    <text evidence="1">Belongs to the UPF0228 family.</text>
</comment>
<dbReference type="HOGENOM" id="CLU_106567_0_0_2"/>
<dbReference type="RefSeq" id="WP_011033374.1">
    <property type="nucleotide sequence ID" value="NZ_CP009511.1"/>
</dbReference>
<evidence type="ECO:0000313" key="2">
    <source>
        <dbReference type="EMBL" id="AKB63086.1"/>
    </source>
</evidence>
<dbReference type="PATRIC" id="fig|1434115.4.peg.3926"/>